<proteinExistence type="predicted"/>
<protein>
    <submittedName>
        <fullName evidence="1">Uncharacterized protein</fullName>
    </submittedName>
</protein>
<accession>A0A8S5MDN7</accession>
<name>A0A8S5MDN7_9CAUD</name>
<reference evidence="1" key="1">
    <citation type="journal article" date="2021" name="Proc. Natl. Acad. Sci. U.S.A.">
        <title>A Catalog of Tens of Thousands of Viruses from Human Metagenomes Reveals Hidden Associations with Chronic Diseases.</title>
        <authorList>
            <person name="Tisza M.J."/>
            <person name="Buck C.B."/>
        </authorList>
    </citation>
    <scope>NUCLEOTIDE SEQUENCE</scope>
    <source>
        <strain evidence="1">CttxG5</strain>
    </source>
</reference>
<evidence type="ECO:0000313" key="1">
    <source>
        <dbReference type="EMBL" id="DAD80191.1"/>
    </source>
</evidence>
<sequence>MRPYRLRSMLSLKLLIWQLGKTRAVRHSFR</sequence>
<dbReference type="EMBL" id="BK014881">
    <property type="protein sequence ID" value="DAD80191.1"/>
    <property type="molecule type" value="Genomic_DNA"/>
</dbReference>
<organism evidence="1">
    <name type="scientific">Siphoviridae sp. cttxG5</name>
    <dbReference type="NCBI Taxonomy" id="2826498"/>
    <lineage>
        <taxon>Viruses</taxon>
        <taxon>Duplodnaviria</taxon>
        <taxon>Heunggongvirae</taxon>
        <taxon>Uroviricota</taxon>
        <taxon>Caudoviricetes</taxon>
    </lineage>
</organism>